<dbReference type="EMBL" id="JBFAIH010000001">
    <property type="protein sequence ID" value="MEV0361775.1"/>
    <property type="molecule type" value="Genomic_DNA"/>
</dbReference>
<evidence type="ECO:0000313" key="1">
    <source>
        <dbReference type="EMBL" id="MEV0361775.1"/>
    </source>
</evidence>
<protein>
    <submittedName>
        <fullName evidence="1">Uncharacterized protein</fullName>
    </submittedName>
</protein>
<sequence length="63" mass="6255">MALVPTPAAPAVATGSRVLSDLSDAALLAAALRDRPQRTTAVTMAAGRGLRCGAAGLAATRPR</sequence>
<accession>A0ABV3F252</accession>
<gene>
    <name evidence="1" type="ORF">AB0H72_03650</name>
</gene>
<name>A0ABV3F252_9NOCA</name>
<proteinExistence type="predicted"/>
<keyword evidence="2" id="KW-1185">Reference proteome</keyword>
<reference evidence="1 2" key="1">
    <citation type="submission" date="2024-06" db="EMBL/GenBank/DDBJ databases">
        <title>The Natural Products Discovery Center: Release of the First 8490 Sequenced Strains for Exploring Actinobacteria Biosynthetic Diversity.</title>
        <authorList>
            <person name="Kalkreuter E."/>
            <person name="Kautsar S.A."/>
            <person name="Yang D."/>
            <person name="Bader C.D."/>
            <person name="Teijaro C.N."/>
            <person name="Fluegel L."/>
            <person name="Davis C.M."/>
            <person name="Simpson J.R."/>
            <person name="Lauterbach L."/>
            <person name="Steele A.D."/>
            <person name="Gui C."/>
            <person name="Meng S."/>
            <person name="Li G."/>
            <person name="Viehrig K."/>
            <person name="Ye F."/>
            <person name="Su P."/>
            <person name="Kiefer A.F."/>
            <person name="Nichols A."/>
            <person name="Cepeda A.J."/>
            <person name="Yan W."/>
            <person name="Fan B."/>
            <person name="Jiang Y."/>
            <person name="Adhikari A."/>
            <person name="Zheng C.-J."/>
            <person name="Schuster L."/>
            <person name="Cowan T.M."/>
            <person name="Smanski M.J."/>
            <person name="Chevrette M.G."/>
            <person name="De Carvalho L.P.S."/>
            <person name="Shen B."/>
        </authorList>
    </citation>
    <scope>NUCLEOTIDE SEQUENCE [LARGE SCALE GENOMIC DNA]</scope>
    <source>
        <strain evidence="1 2">NPDC050671</strain>
    </source>
</reference>
<dbReference type="RefSeq" id="WP_357973058.1">
    <property type="nucleotide sequence ID" value="NZ_JBFAIH010000001.1"/>
</dbReference>
<evidence type="ECO:0000313" key="2">
    <source>
        <dbReference type="Proteomes" id="UP001551658"/>
    </source>
</evidence>
<dbReference type="Proteomes" id="UP001551658">
    <property type="component" value="Unassembled WGS sequence"/>
</dbReference>
<comment type="caution">
    <text evidence="1">The sequence shown here is derived from an EMBL/GenBank/DDBJ whole genome shotgun (WGS) entry which is preliminary data.</text>
</comment>
<organism evidence="1 2">
    <name type="scientific">Nocardia fusca</name>
    <dbReference type="NCBI Taxonomy" id="941183"/>
    <lineage>
        <taxon>Bacteria</taxon>
        <taxon>Bacillati</taxon>
        <taxon>Actinomycetota</taxon>
        <taxon>Actinomycetes</taxon>
        <taxon>Mycobacteriales</taxon>
        <taxon>Nocardiaceae</taxon>
        <taxon>Nocardia</taxon>
    </lineage>
</organism>